<dbReference type="SUPFAM" id="SSF74853">
    <property type="entry name" value="Lamin A/C globular tail domain"/>
    <property type="match status" value="1"/>
</dbReference>
<dbReference type="EMBL" id="MHVI01000028">
    <property type="protein sequence ID" value="OHA90876.1"/>
    <property type="molecule type" value="Genomic_DNA"/>
</dbReference>
<dbReference type="Gene3D" id="2.60.40.1260">
    <property type="entry name" value="Lamin Tail domain"/>
    <property type="match status" value="1"/>
</dbReference>
<protein>
    <recommendedName>
        <fullName evidence="5">LTD domain-containing protein</fullName>
    </recommendedName>
</protein>
<evidence type="ECO:0000313" key="3">
    <source>
        <dbReference type="EMBL" id="OHA90876.1"/>
    </source>
</evidence>
<evidence type="ECO:0000313" key="4">
    <source>
        <dbReference type="Proteomes" id="UP000177746"/>
    </source>
</evidence>
<comment type="caution">
    <text evidence="3">The sequence shown here is derived from an EMBL/GenBank/DDBJ whole genome shotgun (WGS) entry which is preliminary data.</text>
</comment>
<sequence length="307" mass="34212">MKNSTAEGVVILVILIVVMIVTLMGDSNSTESPSHTSNSSANTSLGGGETVSTNSPYARDISIGTGNAAYTYQSYEEYITIYNRGREPIDITNWQLKNGKDKRAYDLGGDLRYFPADTAKIGQAVLFVSPSGLNQFQNVVLKPSETAIITTGKIGPQSPYNIVSFKENVCSGYLEELPEYAFTPPLTRNCPRPENEPGVSALDTECRRFIERMSSCHTPEFDTRDSEGNICYNCVDSKLLSSACVAFIKNHFHYGSCIANHANDPDFFSQIQTWRIFLGRGWEMWAKEYETIELFDQFGRLVTSRAY</sequence>
<accession>A0A1G2T0Q8</accession>
<keyword evidence="2" id="KW-0812">Transmembrane</keyword>
<feature type="region of interest" description="Disordered" evidence="1">
    <location>
        <begin position="28"/>
        <end position="52"/>
    </location>
</feature>
<evidence type="ECO:0008006" key="5">
    <source>
        <dbReference type="Google" id="ProtNLM"/>
    </source>
</evidence>
<feature type="compositionally biased region" description="Low complexity" evidence="1">
    <location>
        <begin position="28"/>
        <end position="44"/>
    </location>
</feature>
<reference evidence="3 4" key="1">
    <citation type="journal article" date="2016" name="Nat. Commun.">
        <title>Thousands of microbial genomes shed light on interconnected biogeochemical processes in an aquifer system.</title>
        <authorList>
            <person name="Anantharaman K."/>
            <person name="Brown C.T."/>
            <person name="Hug L.A."/>
            <person name="Sharon I."/>
            <person name="Castelle C.J."/>
            <person name="Probst A.J."/>
            <person name="Thomas B.C."/>
            <person name="Singh A."/>
            <person name="Wilkins M.J."/>
            <person name="Karaoz U."/>
            <person name="Brodie E.L."/>
            <person name="Williams K.H."/>
            <person name="Hubbard S.S."/>
            <person name="Banfield J.F."/>
        </authorList>
    </citation>
    <scope>NUCLEOTIDE SEQUENCE [LARGE SCALE GENOMIC DNA]</scope>
</reference>
<dbReference type="Proteomes" id="UP000177746">
    <property type="component" value="Unassembled WGS sequence"/>
</dbReference>
<organism evidence="3 4">
    <name type="scientific">Candidatus Zambryskibacteria bacterium RIFCSPHIGHO2_01_FULL_46_30</name>
    <dbReference type="NCBI Taxonomy" id="1802739"/>
    <lineage>
        <taxon>Bacteria</taxon>
        <taxon>Candidatus Zambryskiibacteriota</taxon>
    </lineage>
</organism>
<dbReference type="InterPro" id="IPR036415">
    <property type="entry name" value="Lamin_tail_dom_sf"/>
</dbReference>
<gene>
    <name evidence="3" type="ORF">A2665_00065</name>
</gene>
<keyword evidence="2" id="KW-0472">Membrane</keyword>
<name>A0A1G2T0Q8_9BACT</name>
<dbReference type="AlphaFoldDB" id="A0A1G2T0Q8"/>
<evidence type="ECO:0000256" key="1">
    <source>
        <dbReference type="SAM" id="MobiDB-lite"/>
    </source>
</evidence>
<feature type="transmembrane region" description="Helical" evidence="2">
    <location>
        <begin position="7"/>
        <end position="25"/>
    </location>
</feature>
<proteinExistence type="predicted"/>
<keyword evidence="2" id="KW-1133">Transmembrane helix</keyword>
<evidence type="ECO:0000256" key="2">
    <source>
        <dbReference type="SAM" id="Phobius"/>
    </source>
</evidence>